<dbReference type="Gene3D" id="3.40.50.300">
    <property type="entry name" value="P-loop containing nucleotide triphosphate hydrolases"/>
    <property type="match status" value="1"/>
</dbReference>
<protein>
    <recommendedName>
        <fullName evidence="6">ABC transporter domain-containing protein</fullName>
    </recommendedName>
</protein>
<dbReference type="CDD" id="cd03224">
    <property type="entry name" value="ABC_TM1139_LivF_branched"/>
    <property type="match status" value="1"/>
</dbReference>
<dbReference type="GO" id="GO:0015807">
    <property type="term" value="P:L-amino acid transport"/>
    <property type="evidence" value="ECO:0007669"/>
    <property type="project" value="TreeGrafter"/>
</dbReference>
<dbReference type="GO" id="GO:0015658">
    <property type="term" value="F:branched-chain amino acid transmembrane transporter activity"/>
    <property type="evidence" value="ECO:0007669"/>
    <property type="project" value="TreeGrafter"/>
</dbReference>
<dbReference type="SUPFAM" id="SSF52540">
    <property type="entry name" value="P-loop containing nucleoside triphosphate hydrolases"/>
    <property type="match status" value="1"/>
</dbReference>
<dbReference type="InterPro" id="IPR003439">
    <property type="entry name" value="ABC_transporter-like_ATP-bd"/>
</dbReference>
<evidence type="ECO:0000256" key="3">
    <source>
        <dbReference type="ARBA" id="ARBA00022741"/>
    </source>
</evidence>
<proteinExistence type="inferred from homology"/>
<dbReference type="InterPro" id="IPR052156">
    <property type="entry name" value="BCAA_Transport_ATP-bd_LivF"/>
</dbReference>
<feature type="domain" description="ABC transporter" evidence="6">
    <location>
        <begin position="7"/>
        <end position="237"/>
    </location>
</feature>
<dbReference type="EMBL" id="LAZR01000638">
    <property type="protein sequence ID" value="KKN62022.1"/>
    <property type="molecule type" value="Genomic_DNA"/>
</dbReference>
<dbReference type="InterPro" id="IPR027417">
    <property type="entry name" value="P-loop_NTPase"/>
</dbReference>
<evidence type="ECO:0000256" key="2">
    <source>
        <dbReference type="ARBA" id="ARBA00022448"/>
    </source>
</evidence>
<dbReference type="SMART" id="SM00382">
    <property type="entry name" value="AAA"/>
    <property type="match status" value="1"/>
</dbReference>
<evidence type="ECO:0000259" key="6">
    <source>
        <dbReference type="PROSITE" id="PS50893"/>
    </source>
</evidence>
<dbReference type="InterPro" id="IPR003593">
    <property type="entry name" value="AAA+_ATPase"/>
</dbReference>
<gene>
    <name evidence="7" type="ORF">LCGC14_0516280</name>
</gene>
<keyword evidence="5" id="KW-0029">Amino-acid transport</keyword>
<dbReference type="GO" id="GO:0016887">
    <property type="term" value="F:ATP hydrolysis activity"/>
    <property type="evidence" value="ECO:0007669"/>
    <property type="project" value="InterPro"/>
</dbReference>
<evidence type="ECO:0000256" key="4">
    <source>
        <dbReference type="ARBA" id="ARBA00022840"/>
    </source>
</evidence>
<dbReference type="Pfam" id="PF00005">
    <property type="entry name" value="ABC_tran"/>
    <property type="match status" value="1"/>
</dbReference>
<name>A0A0F9SI97_9ZZZZ</name>
<keyword evidence="3" id="KW-0547">Nucleotide-binding</keyword>
<organism evidence="7">
    <name type="scientific">marine sediment metagenome</name>
    <dbReference type="NCBI Taxonomy" id="412755"/>
    <lineage>
        <taxon>unclassified sequences</taxon>
        <taxon>metagenomes</taxon>
        <taxon>ecological metagenomes</taxon>
    </lineage>
</organism>
<evidence type="ECO:0000256" key="5">
    <source>
        <dbReference type="ARBA" id="ARBA00022970"/>
    </source>
</evidence>
<keyword evidence="4" id="KW-0067">ATP-binding</keyword>
<comment type="similarity">
    <text evidence="1">Belongs to the ABC transporter superfamily.</text>
</comment>
<evidence type="ECO:0000313" key="7">
    <source>
        <dbReference type="EMBL" id="KKN62022.1"/>
    </source>
</evidence>
<dbReference type="PANTHER" id="PTHR43820">
    <property type="entry name" value="HIGH-AFFINITY BRANCHED-CHAIN AMINO ACID TRANSPORT ATP-BINDING PROTEIN LIVF"/>
    <property type="match status" value="1"/>
</dbReference>
<reference evidence="7" key="1">
    <citation type="journal article" date="2015" name="Nature">
        <title>Complex archaea that bridge the gap between prokaryotes and eukaryotes.</title>
        <authorList>
            <person name="Spang A."/>
            <person name="Saw J.H."/>
            <person name="Jorgensen S.L."/>
            <person name="Zaremba-Niedzwiedzka K."/>
            <person name="Martijn J."/>
            <person name="Lind A.E."/>
            <person name="van Eijk R."/>
            <person name="Schleper C."/>
            <person name="Guy L."/>
            <person name="Ettema T.J."/>
        </authorList>
    </citation>
    <scope>NUCLEOTIDE SEQUENCE</scope>
</reference>
<dbReference type="PANTHER" id="PTHR43820:SF5">
    <property type="entry name" value="HIGH-AFFINITY BRANCHED-CHAIN AMINO ACID TRANSPORT ATP-BINDING PROTEIN"/>
    <property type="match status" value="1"/>
</dbReference>
<dbReference type="GO" id="GO:0005524">
    <property type="term" value="F:ATP binding"/>
    <property type="evidence" value="ECO:0007669"/>
    <property type="project" value="UniProtKB-KW"/>
</dbReference>
<evidence type="ECO:0000256" key="1">
    <source>
        <dbReference type="ARBA" id="ARBA00005417"/>
    </source>
</evidence>
<accession>A0A0F9SI97</accession>
<comment type="caution">
    <text evidence="7">The sequence shown here is derived from an EMBL/GenBank/DDBJ whole genome shotgun (WGS) entry which is preliminary data.</text>
</comment>
<dbReference type="PROSITE" id="PS50893">
    <property type="entry name" value="ABC_TRANSPORTER_2"/>
    <property type="match status" value="1"/>
</dbReference>
<dbReference type="AlphaFoldDB" id="A0A0F9SI97"/>
<sequence length="237" mass="25668">MTDHPLLKIDGLRSGYGGESVLQGIDLTIAHGEIVAVVGRNGVGKSTLMRTLTGLLRPSAGTIHFNGRDATADAANIRARNGIGYIPQGREVFPELTIRENLIVGEVAGTGRGTPDYETVYRFFPILKERSRQRAGTLSGGQQQQLAIARAMIGNPALMLLDEPSEGIQPSIIKDIARNMRTLNAETGVAVLLVEQNLDLIVSLADRGHVMEKGRIVADLGPHEIRSRSEVRKYLTI</sequence>
<keyword evidence="2" id="KW-0813">Transport</keyword>